<protein>
    <recommendedName>
        <fullName evidence="7">Hydroxymethylpyrimidine/phosphomethylpyrimidine kinase</fullName>
        <ecNumber evidence="5">2.7.1.49</ecNumber>
        <ecNumber evidence="6">2.7.4.7</ecNumber>
    </recommendedName>
    <alternativeName>
        <fullName evidence="10">Hydroxymethylpyrimidine kinase</fullName>
    </alternativeName>
    <alternativeName>
        <fullName evidence="11">Hydroxymethylpyrimidine phosphate kinase</fullName>
    </alternativeName>
</protein>
<dbReference type="PANTHER" id="PTHR20858">
    <property type="entry name" value="PHOSPHOMETHYLPYRIMIDINE KINASE"/>
    <property type="match status" value="1"/>
</dbReference>
<dbReference type="NCBIfam" id="TIGR00097">
    <property type="entry name" value="HMP-P_kinase"/>
    <property type="match status" value="1"/>
</dbReference>
<comment type="catalytic activity">
    <reaction evidence="1">
        <text>4-amino-5-hydroxymethyl-2-methylpyrimidine + ATP = 4-amino-2-methyl-5-(phosphooxymethyl)pyrimidine + ADP + H(+)</text>
        <dbReference type="Rhea" id="RHEA:23096"/>
        <dbReference type="ChEBI" id="CHEBI:15378"/>
        <dbReference type="ChEBI" id="CHEBI:16892"/>
        <dbReference type="ChEBI" id="CHEBI:30616"/>
        <dbReference type="ChEBI" id="CHEBI:58354"/>
        <dbReference type="ChEBI" id="CHEBI:456216"/>
        <dbReference type="EC" id="2.7.1.49"/>
    </reaction>
</comment>
<dbReference type="Proteomes" id="UP001596258">
    <property type="component" value="Unassembled WGS sequence"/>
</dbReference>
<evidence type="ECO:0000256" key="9">
    <source>
        <dbReference type="ARBA" id="ARBA00037917"/>
    </source>
</evidence>
<evidence type="ECO:0000256" key="4">
    <source>
        <dbReference type="ARBA" id="ARBA00009879"/>
    </source>
</evidence>
<evidence type="ECO:0000256" key="8">
    <source>
        <dbReference type="ARBA" id="ARBA00022977"/>
    </source>
</evidence>
<comment type="pathway">
    <text evidence="9">Cofactor biosynthesis; thiamine diphosphate biosynthesis; 4-amino-2-methyl-5-diphosphomethylpyrimidine from 5-amino-1-(5-phospho-D-ribosyl)imidazole: step 2/3.</text>
</comment>
<dbReference type="GO" id="GO:0008902">
    <property type="term" value="F:hydroxymethylpyrimidine kinase activity"/>
    <property type="evidence" value="ECO:0007669"/>
    <property type="project" value="UniProtKB-EC"/>
</dbReference>
<organism evidence="13 14">
    <name type="scientific">Levilactobacillus angrenensis</name>
    <dbReference type="NCBI Taxonomy" id="2486020"/>
    <lineage>
        <taxon>Bacteria</taxon>
        <taxon>Bacillati</taxon>
        <taxon>Bacillota</taxon>
        <taxon>Bacilli</taxon>
        <taxon>Lactobacillales</taxon>
        <taxon>Lactobacillaceae</taxon>
        <taxon>Levilactobacillus</taxon>
    </lineage>
</organism>
<name>A0ABW1U9Z6_9LACO</name>
<dbReference type="EMBL" id="JBHSSO010000016">
    <property type="protein sequence ID" value="MFC6289666.1"/>
    <property type="molecule type" value="Genomic_DNA"/>
</dbReference>
<keyword evidence="13" id="KW-0418">Kinase</keyword>
<dbReference type="Pfam" id="PF08543">
    <property type="entry name" value="Phos_pyr_kin"/>
    <property type="match status" value="1"/>
</dbReference>
<evidence type="ECO:0000256" key="3">
    <source>
        <dbReference type="ARBA" id="ARBA00004769"/>
    </source>
</evidence>
<reference evidence="14" key="1">
    <citation type="journal article" date="2019" name="Int. J. Syst. Evol. Microbiol.">
        <title>The Global Catalogue of Microorganisms (GCM) 10K type strain sequencing project: providing services to taxonomists for standard genome sequencing and annotation.</title>
        <authorList>
            <consortium name="The Broad Institute Genomics Platform"/>
            <consortium name="The Broad Institute Genome Sequencing Center for Infectious Disease"/>
            <person name="Wu L."/>
            <person name="Ma J."/>
        </authorList>
    </citation>
    <scope>NUCLEOTIDE SEQUENCE [LARGE SCALE GENOMIC DNA]</scope>
    <source>
        <strain evidence="14">CCM 8893</strain>
    </source>
</reference>
<dbReference type="InterPro" id="IPR004399">
    <property type="entry name" value="HMP/HMP-P_kinase_dom"/>
</dbReference>
<dbReference type="GO" id="GO:0008972">
    <property type="term" value="F:phosphomethylpyrimidine kinase activity"/>
    <property type="evidence" value="ECO:0007669"/>
    <property type="project" value="UniProtKB-EC"/>
</dbReference>
<feature type="domain" description="Pyridoxamine kinase/Phosphomethylpyrimidine kinase" evidence="12">
    <location>
        <begin position="11"/>
        <end position="252"/>
    </location>
</feature>
<evidence type="ECO:0000256" key="11">
    <source>
        <dbReference type="ARBA" id="ARBA00043176"/>
    </source>
</evidence>
<gene>
    <name evidence="13" type="primary">thiD</name>
    <name evidence="13" type="ORF">ACFP1M_05560</name>
</gene>
<evidence type="ECO:0000313" key="14">
    <source>
        <dbReference type="Proteomes" id="UP001596258"/>
    </source>
</evidence>
<keyword evidence="8" id="KW-0784">Thiamine biosynthesis</keyword>
<dbReference type="Gene3D" id="3.40.1190.20">
    <property type="match status" value="1"/>
</dbReference>
<dbReference type="CDD" id="cd01169">
    <property type="entry name" value="HMPP_kinase"/>
    <property type="match status" value="1"/>
</dbReference>
<dbReference type="EC" id="2.7.4.7" evidence="6"/>
<comment type="caution">
    <text evidence="13">The sequence shown here is derived from an EMBL/GenBank/DDBJ whole genome shotgun (WGS) entry which is preliminary data.</text>
</comment>
<evidence type="ECO:0000259" key="12">
    <source>
        <dbReference type="Pfam" id="PF08543"/>
    </source>
</evidence>
<dbReference type="InterPro" id="IPR013749">
    <property type="entry name" value="PM/HMP-P_kinase-1"/>
</dbReference>
<dbReference type="PANTHER" id="PTHR20858:SF17">
    <property type="entry name" value="HYDROXYMETHYLPYRIMIDINE_PHOSPHOMETHYLPYRIMIDINE KINASE THI20-RELATED"/>
    <property type="match status" value="1"/>
</dbReference>
<sequence>METVLTIAGSDSLAGGGLQADLKTFEELNVFGVSAITSLINVDPTGIQSHVLSADLLSEQLDSTLSQLPIRFAKIGLIGNFSNLLVIIKKLMNTDIKLIVDPVLFFKEGAHYFQKVYTDAMKSLLLPVAYLVTPNLEEAAFLSNVSKLETKDDVQQAAQKIQALGCPNVVIKCGSRFPGDTAYNYLLTESGEHWFETPKLAVTTTDGAGCTFSAAITALLARNYALVDAVQLATRFVYLGIQAGIPISPHLGSVWQGAYRQKEVHP</sequence>
<evidence type="ECO:0000256" key="6">
    <source>
        <dbReference type="ARBA" id="ARBA00012963"/>
    </source>
</evidence>
<accession>A0ABW1U9Z6</accession>
<dbReference type="SUPFAM" id="SSF53613">
    <property type="entry name" value="Ribokinase-like"/>
    <property type="match status" value="1"/>
</dbReference>
<evidence type="ECO:0000256" key="2">
    <source>
        <dbReference type="ARBA" id="ARBA00000565"/>
    </source>
</evidence>
<comment type="catalytic activity">
    <reaction evidence="2">
        <text>4-amino-2-methyl-5-(phosphooxymethyl)pyrimidine + ATP = 4-amino-2-methyl-5-(diphosphooxymethyl)pyrimidine + ADP</text>
        <dbReference type="Rhea" id="RHEA:19893"/>
        <dbReference type="ChEBI" id="CHEBI:30616"/>
        <dbReference type="ChEBI" id="CHEBI:57841"/>
        <dbReference type="ChEBI" id="CHEBI:58354"/>
        <dbReference type="ChEBI" id="CHEBI:456216"/>
        <dbReference type="EC" id="2.7.4.7"/>
    </reaction>
</comment>
<evidence type="ECO:0000256" key="5">
    <source>
        <dbReference type="ARBA" id="ARBA00012135"/>
    </source>
</evidence>
<proteinExistence type="inferred from homology"/>
<evidence type="ECO:0000256" key="1">
    <source>
        <dbReference type="ARBA" id="ARBA00000151"/>
    </source>
</evidence>
<dbReference type="InterPro" id="IPR029056">
    <property type="entry name" value="Ribokinase-like"/>
</dbReference>
<comment type="similarity">
    <text evidence="4">Belongs to the ThiD family.</text>
</comment>
<comment type="pathway">
    <text evidence="3">Cofactor biosynthesis; thiamine diphosphate biosynthesis; 4-amino-2-methyl-5-diphosphomethylpyrimidine from 5-amino-1-(5-phospho-D-ribosyl)imidazole: step 3/3.</text>
</comment>
<evidence type="ECO:0000256" key="7">
    <source>
        <dbReference type="ARBA" id="ARBA00019161"/>
    </source>
</evidence>
<evidence type="ECO:0000256" key="10">
    <source>
        <dbReference type="ARBA" id="ARBA00042102"/>
    </source>
</evidence>
<evidence type="ECO:0000313" key="13">
    <source>
        <dbReference type="EMBL" id="MFC6289666.1"/>
    </source>
</evidence>
<dbReference type="EC" id="2.7.1.49" evidence="5"/>
<keyword evidence="14" id="KW-1185">Reference proteome</keyword>
<keyword evidence="13" id="KW-0808">Transferase</keyword>
<dbReference type="RefSeq" id="WP_125574757.1">
    <property type="nucleotide sequence ID" value="NZ_JBHSSO010000016.1"/>
</dbReference>